<evidence type="ECO:0000313" key="2">
    <source>
        <dbReference type="Proteomes" id="UP000095282"/>
    </source>
</evidence>
<organism evidence="2 3">
    <name type="scientific">Caenorhabditis tropicalis</name>
    <dbReference type="NCBI Taxonomy" id="1561998"/>
    <lineage>
        <taxon>Eukaryota</taxon>
        <taxon>Metazoa</taxon>
        <taxon>Ecdysozoa</taxon>
        <taxon>Nematoda</taxon>
        <taxon>Chromadorea</taxon>
        <taxon>Rhabditida</taxon>
        <taxon>Rhabditina</taxon>
        <taxon>Rhabditomorpha</taxon>
        <taxon>Rhabditoidea</taxon>
        <taxon>Rhabditidae</taxon>
        <taxon>Peloderinae</taxon>
        <taxon>Caenorhabditis</taxon>
    </lineage>
</organism>
<reference evidence="3" key="1">
    <citation type="submission" date="2016-11" db="UniProtKB">
        <authorList>
            <consortium name="WormBaseParasite"/>
        </authorList>
    </citation>
    <scope>IDENTIFICATION</scope>
</reference>
<sequence>MQRKRIESMKKGNRKAKKHRLFHFCFRKINSSHPFWSHHVINSTKNIRTPGVFVLKEKSIGATVREELFLGENARKCFTVVSLYLEKIEMRNNMKKSGECGKEGTCVCIEDFCDGAQCERKDATVRRIESRLFSDHQQANFMRRKLKNTHIHRQPKKETWKKNWMDKKVCISKCDRNVNVNGSAPIRTYFQHTFIHTKKKKKTTTTMKKKKKKKMEEKKKRIEEDQGDDDEEEMSKTV</sequence>
<feature type="region of interest" description="Disordered" evidence="1">
    <location>
        <begin position="199"/>
        <end position="238"/>
    </location>
</feature>
<name>A0A1I7TBW4_9PELO</name>
<feature type="compositionally biased region" description="Basic residues" evidence="1">
    <location>
        <begin position="199"/>
        <end position="213"/>
    </location>
</feature>
<accession>A0A1I7TBW4</accession>
<keyword evidence="2" id="KW-1185">Reference proteome</keyword>
<dbReference type="WBParaSite" id="Csp11.Scaffold575.g4432.t1">
    <property type="protein sequence ID" value="Csp11.Scaffold575.g4432.t1"/>
    <property type="gene ID" value="Csp11.Scaffold575.g4432"/>
</dbReference>
<evidence type="ECO:0000313" key="3">
    <source>
        <dbReference type="WBParaSite" id="Csp11.Scaffold575.g4432.t1"/>
    </source>
</evidence>
<proteinExistence type="predicted"/>
<dbReference type="Proteomes" id="UP000095282">
    <property type="component" value="Unplaced"/>
</dbReference>
<protein>
    <submittedName>
        <fullName evidence="3">Uncharacterized protein</fullName>
    </submittedName>
</protein>
<evidence type="ECO:0000256" key="1">
    <source>
        <dbReference type="SAM" id="MobiDB-lite"/>
    </source>
</evidence>
<dbReference type="AlphaFoldDB" id="A0A1I7TBW4"/>
<feature type="compositionally biased region" description="Basic and acidic residues" evidence="1">
    <location>
        <begin position="214"/>
        <end position="224"/>
    </location>
</feature>
<feature type="compositionally biased region" description="Acidic residues" evidence="1">
    <location>
        <begin position="225"/>
        <end position="238"/>
    </location>
</feature>